<organism evidence="10 11">
    <name type="scientific">Szabonella alba</name>
    <dbReference type="NCBI Taxonomy" id="2804194"/>
    <lineage>
        <taxon>Bacteria</taxon>
        <taxon>Pseudomonadati</taxon>
        <taxon>Pseudomonadota</taxon>
        <taxon>Alphaproteobacteria</taxon>
        <taxon>Rhodobacterales</taxon>
        <taxon>Paracoccaceae</taxon>
        <taxon>Szabonella</taxon>
    </lineage>
</organism>
<keyword evidence="4" id="KW-0067">ATP-binding</keyword>
<dbReference type="GO" id="GO:0016887">
    <property type="term" value="F:ATP hydrolysis activity"/>
    <property type="evidence" value="ECO:0007669"/>
    <property type="project" value="InterPro"/>
</dbReference>
<reference evidence="10" key="1">
    <citation type="submission" date="2021-01" db="EMBL/GenBank/DDBJ databases">
        <title>Tabrizicola alba sp. nov. a motile alkaliphilic bacterium isolated from a soda lake.</title>
        <authorList>
            <person name="Szuroczki S."/>
            <person name="Abbaszade G."/>
            <person name="Schumann P."/>
            <person name="Toth E."/>
        </authorList>
    </citation>
    <scope>NUCLEOTIDE SEQUENCE</scope>
    <source>
        <strain evidence="10">DMG-N-6</strain>
    </source>
</reference>
<name>A0A8K0Y2H0_9RHOB</name>
<keyword evidence="6 7" id="KW-0472">Membrane</keyword>
<proteinExistence type="predicted"/>
<feature type="transmembrane region" description="Helical" evidence="7">
    <location>
        <begin position="141"/>
        <end position="170"/>
    </location>
</feature>
<dbReference type="EMBL" id="JAESVN010000021">
    <property type="protein sequence ID" value="MBL4919382.1"/>
    <property type="molecule type" value="Genomic_DNA"/>
</dbReference>
<dbReference type="Proteomes" id="UP000648908">
    <property type="component" value="Unassembled WGS sequence"/>
</dbReference>
<dbReference type="InterPro" id="IPR003593">
    <property type="entry name" value="AAA+_ATPase"/>
</dbReference>
<dbReference type="PANTHER" id="PTHR24221">
    <property type="entry name" value="ATP-BINDING CASSETTE SUB-FAMILY B"/>
    <property type="match status" value="1"/>
</dbReference>
<keyword evidence="5 7" id="KW-1133">Transmembrane helix</keyword>
<dbReference type="InterPro" id="IPR011527">
    <property type="entry name" value="ABC1_TM_dom"/>
</dbReference>
<protein>
    <submittedName>
        <fullName evidence="10">Type I secretion system permease/ATPase</fullName>
    </submittedName>
</protein>
<evidence type="ECO:0000256" key="3">
    <source>
        <dbReference type="ARBA" id="ARBA00022741"/>
    </source>
</evidence>
<gene>
    <name evidence="10" type="ORF">JL811_19405</name>
</gene>
<dbReference type="Gene3D" id="3.40.50.300">
    <property type="entry name" value="P-loop containing nucleotide triphosphate hydrolases"/>
    <property type="match status" value="1"/>
</dbReference>
<dbReference type="PROSITE" id="PS00211">
    <property type="entry name" value="ABC_TRANSPORTER_1"/>
    <property type="match status" value="1"/>
</dbReference>
<feature type="transmembrane region" description="Helical" evidence="7">
    <location>
        <begin position="54"/>
        <end position="71"/>
    </location>
</feature>
<dbReference type="GO" id="GO:0005886">
    <property type="term" value="C:plasma membrane"/>
    <property type="evidence" value="ECO:0007669"/>
    <property type="project" value="UniProtKB-SubCell"/>
</dbReference>
<evidence type="ECO:0000256" key="2">
    <source>
        <dbReference type="ARBA" id="ARBA00022692"/>
    </source>
</evidence>
<feature type="domain" description="ABC transporter" evidence="8">
    <location>
        <begin position="327"/>
        <end position="563"/>
    </location>
</feature>
<keyword evidence="2 7" id="KW-0812">Transmembrane</keyword>
<accession>A0A8K0Y2H0</accession>
<dbReference type="PROSITE" id="PS50893">
    <property type="entry name" value="ABC_TRANSPORTER_2"/>
    <property type="match status" value="1"/>
</dbReference>
<dbReference type="InterPro" id="IPR003439">
    <property type="entry name" value="ABC_transporter-like_ATP-bd"/>
</dbReference>
<evidence type="ECO:0000259" key="9">
    <source>
        <dbReference type="PROSITE" id="PS50929"/>
    </source>
</evidence>
<dbReference type="RefSeq" id="WP_202690362.1">
    <property type="nucleotide sequence ID" value="NZ_JAESVN010000021.1"/>
</dbReference>
<evidence type="ECO:0000313" key="10">
    <source>
        <dbReference type="EMBL" id="MBL4919382.1"/>
    </source>
</evidence>
<dbReference type="GO" id="GO:0030256">
    <property type="term" value="C:type I protein secretion system complex"/>
    <property type="evidence" value="ECO:0007669"/>
    <property type="project" value="InterPro"/>
</dbReference>
<dbReference type="GO" id="GO:0005524">
    <property type="term" value="F:ATP binding"/>
    <property type="evidence" value="ECO:0007669"/>
    <property type="project" value="UniProtKB-KW"/>
</dbReference>
<evidence type="ECO:0000256" key="4">
    <source>
        <dbReference type="ARBA" id="ARBA00022840"/>
    </source>
</evidence>
<evidence type="ECO:0000256" key="7">
    <source>
        <dbReference type="SAM" id="Phobius"/>
    </source>
</evidence>
<dbReference type="SMART" id="SM00382">
    <property type="entry name" value="AAA"/>
    <property type="match status" value="1"/>
</dbReference>
<evidence type="ECO:0000256" key="6">
    <source>
        <dbReference type="ARBA" id="ARBA00023136"/>
    </source>
</evidence>
<feature type="transmembrane region" description="Helical" evidence="7">
    <location>
        <begin position="251"/>
        <end position="276"/>
    </location>
</feature>
<dbReference type="GO" id="GO:0034040">
    <property type="term" value="F:ATPase-coupled lipid transmembrane transporter activity"/>
    <property type="evidence" value="ECO:0007669"/>
    <property type="project" value="TreeGrafter"/>
</dbReference>
<dbReference type="PANTHER" id="PTHR24221:SF248">
    <property type="entry name" value="ABC TRANSPORTER TRANSMEMBRANE REGION"/>
    <property type="match status" value="1"/>
</dbReference>
<feature type="domain" description="ABC transmembrane type-1" evidence="9">
    <location>
        <begin position="18"/>
        <end position="296"/>
    </location>
</feature>
<dbReference type="PROSITE" id="PS50929">
    <property type="entry name" value="ABC_TM1F"/>
    <property type="match status" value="1"/>
</dbReference>
<feature type="transmembrane region" description="Helical" evidence="7">
    <location>
        <begin position="16"/>
        <end position="42"/>
    </location>
</feature>
<sequence>MSENSSFVVLRSHVRAFVGVGVLSALVNILHLSGSIFMLAIYDRVLPSRSVPTLIGLAVILAMLFCFQAAFDIFRTRILSRIGQSLDENFGETVFQLVLLRPIRGRQDGDGQQPLRDLDQIRGFLSGGGPSALFDLPWMPLYLVVCFAFHFWLGMTALIGALVLVVLTGLTEIFTRRTTREVVAGMKTRGNVAQSGQRNAEAIYAMGMSGRVGQLWNRAHLHILKQQQSAADVGGGFGAASRAVRMMVQSAVLAVGAYLVMSGAVSPGVMIASSILAARALAPVDLAIANWKGFIAARHSRKRLAALLGETDLRADPLPLPAPHVSLKAEQVSTSAPGEKRILIENVNFTLRAGEGLGIIGPSGSGKSTVARTLVGVWPARSGRIRIDGAALDQWNPERLGQHIGYLPQDVELFSGTIAQNISRFERDPDPEKVIAAARSADVHDMIIGMSDGYATEVGEAGAALSGGQRQRIALARALYGDPFLVVLDEPNSNLDNEGDVALTEALGKVRARGGIVIVVAHRPSALAALDHLLVMAAGKQISFGPRDETLSKFMRPPAQVTPLRLTGNIAARGDA</sequence>
<dbReference type="AlphaFoldDB" id="A0A8K0Y2H0"/>
<comment type="caution">
    <text evidence="10">The sequence shown here is derived from an EMBL/GenBank/DDBJ whole genome shotgun (WGS) entry which is preliminary data.</text>
</comment>
<dbReference type="Gene3D" id="1.20.1560.10">
    <property type="entry name" value="ABC transporter type 1, transmembrane domain"/>
    <property type="match status" value="1"/>
</dbReference>
<dbReference type="InterPro" id="IPR039421">
    <property type="entry name" value="Type_1_exporter"/>
</dbReference>
<dbReference type="InterPro" id="IPR036640">
    <property type="entry name" value="ABC1_TM_sf"/>
</dbReference>
<dbReference type="SUPFAM" id="SSF52540">
    <property type="entry name" value="P-loop containing nucleoside triphosphate hydrolases"/>
    <property type="match status" value="1"/>
</dbReference>
<evidence type="ECO:0000256" key="1">
    <source>
        <dbReference type="ARBA" id="ARBA00004651"/>
    </source>
</evidence>
<evidence type="ECO:0000313" key="11">
    <source>
        <dbReference type="Proteomes" id="UP000648908"/>
    </source>
</evidence>
<dbReference type="Pfam" id="PF00005">
    <property type="entry name" value="ABC_tran"/>
    <property type="match status" value="1"/>
</dbReference>
<dbReference type="InterPro" id="IPR010128">
    <property type="entry name" value="ATPase_T1SS_PrtD-like"/>
</dbReference>
<dbReference type="InterPro" id="IPR027417">
    <property type="entry name" value="P-loop_NTPase"/>
</dbReference>
<dbReference type="InterPro" id="IPR017871">
    <property type="entry name" value="ABC_transporter-like_CS"/>
</dbReference>
<dbReference type="SUPFAM" id="SSF90123">
    <property type="entry name" value="ABC transporter transmembrane region"/>
    <property type="match status" value="1"/>
</dbReference>
<dbReference type="GO" id="GO:0140359">
    <property type="term" value="F:ABC-type transporter activity"/>
    <property type="evidence" value="ECO:0007669"/>
    <property type="project" value="InterPro"/>
</dbReference>
<evidence type="ECO:0000256" key="5">
    <source>
        <dbReference type="ARBA" id="ARBA00022989"/>
    </source>
</evidence>
<dbReference type="Pfam" id="PF00664">
    <property type="entry name" value="ABC_membrane"/>
    <property type="match status" value="1"/>
</dbReference>
<dbReference type="GO" id="GO:0030253">
    <property type="term" value="P:protein secretion by the type I secretion system"/>
    <property type="evidence" value="ECO:0007669"/>
    <property type="project" value="InterPro"/>
</dbReference>
<keyword evidence="3" id="KW-0547">Nucleotide-binding</keyword>
<comment type="subcellular location">
    <subcellularLocation>
        <location evidence="1">Cell membrane</location>
        <topology evidence="1">Multi-pass membrane protein</topology>
    </subcellularLocation>
</comment>
<dbReference type="CDD" id="cd03246">
    <property type="entry name" value="ABCC_Protease_Secretion"/>
    <property type="match status" value="1"/>
</dbReference>
<evidence type="ECO:0000259" key="8">
    <source>
        <dbReference type="PROSITE" id="PS50893"/>
    </source>
</evidence>
<keyword evidence="11" id="KW-1185">Reference proteome</keyword>
<dbReference type="NCBIfam" id="TIGR01842">
    <property type="entry name" value="type_I_sec_PrtD"/>
    <property type="match status" value="1"/>
</dbReference>